<evidence type="ECO:0000313" key="7">
    <source>
        <dbReference type="EMBL" id="EER09172.1"/>
    </source>
</evidence>
<feature type="domain" description="EF-hand" evidence="6">
    <location>
        <begin position="12"/>
        <end position="47"/>
    </location>
</feature>
<reference evidence="7 8" key="1">
    <citation type="submission" date="2008-07" db="EMBL/GenBank/DDBJ databases">
        <authorList>
            <person name="El-Sayed N."/>
            <person name="Caler E."/>
            <person name="Inman J."/>
            <person name="Amedeo P."/>
            <person name="Hass B."/>
            <person name="Wortman J."/>
        </authorList>
    </citation>
    <scope>NUCLEOTIDE SEQUENCE [LARGE SCALE GENOMIC DNA]</scope>
    <source>
        <strain evidence="8">ATCC 50983 / TXsc</strain>
    </source>
</reference>
<dbReference type="InterPro" id="IPR011992">
    <property type="entry name" value="EF-hand-dom_pair"/>
</dbReference>
<organism evidence="8">
    <name type="scientific">Perkinsus marinus (strain ATCC 50983 / TXsc)</name>
    <dbReference type="NCBI Taxonomy" id="423536"/>
    <lineage>
        <taxon>Eukaryota</taxon>
        <taxon>Sar</taxon>
        <taxon>Alveolata</taxon>
        <taxon>Perkinsozoa</taxon>
        <taxon>Perkinsea</taxon>
        <taxon>Perkinsida</taxon>
        <taxon>Perkinsidae</taxon>
        <taxon>Perkinsus</taxon>
    </lineage>
</organism>
<gene>
    <name evidence="7" type="ORF">Pmar_PMAR005715</name>
</gene>
<dbReference type="InterPro" id="IPR018247">
    <property type="entry name" value="EF_Hand_1_Ca_BS"/>
</dbReference>
<dbReference type="PROSITE" id="PS00018">
    <property type="entry name" value="EF_HAND_1"/>
    <property type="match status" value="1"/>
</dbReference>
<evidence type="ECO:0000256" key="3">
    <source>
        <dbReference type="ARBA" id="ARBA00022737"/>
    </source>
</evidence>
<dbReference type="Proteomes" id="UP000007800">
    <property type="component" value="Unassembled WGS sequence"/>
</dbReference>
<dbReference type="InterPro" id="IPR050230">
    <property type="entry name" value="CALM/Myosin/TropC-like"/>
</dbReference>
<dbReference type="OMA" id="CQLVEMM"/>
<keyword evidence="3" id="KW-0677">Repeat</keyword>
<evidence type="ECO:0000256" key="1">
    <source>
        <dbReference type="ARBA" id="ARBA00020786"/>
    </source>
</evidence>
<evidence type="ECO:0000259" key="6">
    <source>
        <dbReference type="PROSITE" id="PS50222"/>
    </source>
</evidence>
<evidence type="ECO:0000256" key="2">
    <source>
        <dbReference type="ARBA" id="ARBA00022723"/>
    </source>
</evidence>
<dbReference type="CDD" id="cd00051">
    <property type="entry name" value="EFh"/>
    <property type="match status" value="1"/>
</dbReference>
<dbReference type="OrthoDB" id="429467at2759"/>
<sequence length="156" mass="17933">MKPSTDIDLPQEAIDEYRRVFKLIDRENRGVLNPYEIGVLMRALGLSPTEDELKQIMDDYDLTNRKGITIDEFLEVMTRRTHCTGLGKDLLKAFQLFDRDGNGYLSVRELREKLCSAGDAPFSAKEFDDFLAGVTITSDEQLEYHHLVDLMMRKPS</sequence>
<dbReference type="GeneID" id="9065424"/>
<dbReference type="Pfam" id="PF13499">
    <property type="entry name" value="EF-hand_7"/>
    <property type="match status" value="2"/>
</dbReference>
<dbReference type="RefSeq" id="XP_002777356.1">
    <property type="nucleotide sequence ID" value="XM_002777310.1"/>
</dbReference>
<accession>C5L271</accession>
<dbReference type="EMBL" id="GG678552">
    <property type="protein sequence ID" value="EER09172.1"/>
    <property type="molecule type" value="Genomic_DNA"/>
</dbReference>
<dbReference type="GO" id="GO:0005509">
    <property type="term" value="F:calcium ion binding"/>
    <property type="evidence" value="ECO:0007669"/>
    <property type="project" value="InterPro"/>
</dbReference>
<keyword evidence="5" id="KW-0007">Acetylation</keyword>
<keyword evidence="8" id="KW-1185">Reference proteome</keyword>
<dbReference type="SUPFAM" id="SSF47473">
    <property type="entry name" value="EF-hand"/>
    <property type="match status" value="1"/>
</dbReference>
<proteinExistence type="predicted"/>
<dbReference type="PANTHER" id="PTHR23048:SF0">
    <property type="entry name" value="CALMODULIN LIKE 3"/>
    <property type="match status" value="1"/>
</dbReference>
<dbReference type="InterPro" id="IPR002048">
    <property type="entry name" value="EF_hand_dom"/>
</dbReference>
<name>C5L271_PERM5</name>
<feature type="domain" description="EF-hand" evidence="6">
    <location>
        <begin position="48"/>
        <end position="83"/>
    </location>
</feature>
<dbReference type="PANTHER" id="PTHR23048">
    <property type="entry name" value="MYOSIN LIGHT CHAIN 1, 3"/>
    <property type="match status" value="1"/>
</dbReference>
<feature type="domain" description="EF-hand" evidence="6">
    <location>
        <begin position="85"/>
        <end position="120"/>
    </location>
</feature>
<keyword evidence="4" id="KW-0106">Calcium</keyword>
<evidence type="ECO:0000313" key="8">
    <source>
        <dbReference type="Proteomes" id="UP000007800"/>
    </source>
</evidence>
<evidence type="ECO:0000256" key="4">
    <source>
        <dbReference type="ARBA" id="ARBA00022837"/>
    </source>
</evidence>
<dbReference type="FunFam" id="1.10.238.10:FF:000527">
    <property type="entry name" value="Calmodulin-3"/>
    <property type="match status" value="1"/>
</dbReference>
<dbReference type="AlphaFoldDB" id="C5L271"/>
<evidence type="ECO:0000256" key="5">
    <source>
        <dbReference type="ARBA" id="ARBA00022990"/>
    </source>
</evidence>
<dbReference type="Gene3D" id="1.10.238.10">
    <property type="entry name" value="EF-hand"/>
    <property type="match status" value="2"/>
</dbReference>
<dbReference type="PROSITE" id="PS50222">
    <property type="entry name" value="EF_HAND_2"/>
    <property type="match status" value="3"/>
</dbReference>
<dbReference type="InParanoid" id="C5L271"/>
<keyword evidence="2" id="KW-0479">Metal-binding</keyword>
<dbReference type="SMART" id="SM00054">
    <property type="entry name" value="EFh"/>
    <property type="match status" value="3"/>
</dbReference>
<dbReference type="GO" id="GO:0016460">
    <property type="term" value="C:myosin II complex"/>
    <property type="evidence" value="ECO:0007669"/>
    <property type="project" value="TreeGrafter"/>
</dbReference>
<protein>
    <recommendedName>
        <fullName evidence="1">Calmodulin</fullName>
    </recommendedName>
</protein>